<dbReference type="PROSITE" id="PS00061">
    <property type="entry name" value="ADH_SHORT"/>
    <property type="match status" value="1"/>
</dbReference>
<reference evidence="2 3" key="1">
    <citation type="journal article" date="2014" name="Genome Biol. Evol.">
        <title>Comparative genomics and transcriptomics analyses reveal divergent lifestyle features of nematode endoparasitic fungus Hirsutella minnesotensis.</title>
        <authorList>
            <person name="Lai Y."/>
            <person name="Liu K."/>
            <person name="Zhang X."/>
            <person name="Zhang X."/>
            <person name="Li K."/>
            <person name="Wang N."/>
            <person name="Shu C."/>
            <person name="Wu Y."/>
            <person name="Wang C."/>
            <person name="Bushley K.E."/>
            <person name="Xiang M."/>
            <person name="Liu X."/>
        </authorList>
    </citation>
    <scope>NUCLEOTIDE SEQUENCE [LARGE SCALE GENOMIC DNA]</scope>
    <source>
        <strain evidence="2 3">3608</strain>
    </source>
</reference>
<organism evidence="2 3">
    <name type="scientific">Hirsutella minnesotensis 3608</name>
    <dbReference type="NCBI Taxonomy" id="1043627"/>
    <lineage>
        <taxon>Eukaryota</taxon>
        <taxon>Fungi</taxon>
        <taxon>Dikarya</taxon>
        <taxon>Ascomycota</taxon>
        <taxon>Pezizomycotina</taxon>
        <taxon>Sordariomycetes</taxon>
        <taxon>Hypocreomycetidae</taxon>
        <taxon>Hypocreales</taxon>
        <taxon>Ophiocordycipitaceae</taxon>
        <taxon>Hirsutella</taxon>
    </lineage>
</organism>
<gene>
    <name evidence="2" type="ORF">HIM_08759</name>
</gene>
<accession>A0A0F7ZH11</accession>
<protein>
    <submittedName>
        <fullName evidence="2">Uncharacterized protein</fullName>
    </submittedName>
</protein>
<dbReference type="InterPro" id="IPR002347">
    <property type="entry name" value="SDR_fam"/>
</dbReference>
<keyword evidence="1" id="KW-0521">NADP</keyword>
<dbReference type="InterPro" id="IPR020904">
    <property type="entry name" value="Sc_DH/Rdtase_CS"/>
</dbReference>
<dbReference type="GO" id="GO:0016616">
    <property type="term" value="F:oxidoreductase activity, acting on the CH-OH group of donors, NAD or NADP as acceptor"/>
    <property type="evidence" value="ECO:0007669"/>
    <property type="project" value="TreeGrafter"/>
</dbReference>
<keyword evidence="3" id="KW-1185">Reference proteome</keyword>
<dbReference type="SUPFAM" id="SSF51735">
    <property type="entry name" value="NAD(P)-binding Rossmann-fold domains"/>
    <property type="match status" value="1"/>
</dbReference>
<dbReference type="InterPro" id="IPR052184">
    <property type="entry name" value="SDR_enzymes"/>
</dbReference>
<dbReference type="Pfam" id="PF00106">
    <property type="entry name" value="adh_short"/>
    <property type="match status" value="1"/>
</dbReference>
<dbReference type="InterPro" id="IPR036291">
    <property type="entry name" value="NAD(P)-bd_dom_sf"/>
</dbReference>
<sequence>MGNLTYLITGANRGLGRQFVMDLLGRPDTTVLATVRDPGSDTARSLGDLTAAQGSRLHVLRVDDKISEVGYGTIPARLGQMGVTQVDVAIANAGYTDVYNTMRATDPEEVRCCFEVNAVGPLKLLQACWPLLQQAGGGKFVLMTSVMGSKGSLDEKYWPGLAYGMSKAAANLMAKKVSIECRDAGLLVGIIEPGWSRTSMGQAFGDFVGEEPPLSVEESSRRVLQQIDKLSFATTHGKFINNQGQELPW</sequence>
<dbReference type="EMBL" id="KQ030559">
    <property type="protein sequence ID" value="KJZ71831.1"/>
    <property type="molecule type" value="Genomic_DNA"/>
</dbReference>
<name>A0A0F7ZH11_9HYPO</name>
<dbReference type="CDD" id="cd05325">
    <property type="entry name" value="carb_red_sniffer_like_SDR_c"/>
    <property type="match status" value="1"/>
</dbReference>
<dbReference type="Gene3D" id="3.40.50.720">
    <property type="entry name" value="NAD(P)-binding Rossmann-like Domain"/>
    <property type="match status" value="1"/>
</dbReference>
<dbReference type="AlphaFoldDB" id="A0A0F7ZH11"/>
<evidence type="ECO:0000256" key="1">
    <source>
        <dbReference type="ARBA" id="ARBA00022857"/>
    </source>
</evidence>
<dbReference type="PANTHER" id="PTHR45458">
    <property type="entry name" value="SHORT-CHAIN DEHYDROGENASE/REDUCTASE SDR"/>
    <property type="match status" value="1"/>
</dbReference>
<dbReference type="Proteomes" id="UP000054481">
    <property type="component" value="Unassembled WGS sequence"/>
</dbReference>
<proteinExistence type="predicted"/>
<dbReference type="PRINTS" id="PR00081">
    <property type="entry name" value="GDHRDH"/>
</dbReference>
<evidence type="ECO:0000313" key="2">
    <source>
        <dbReference type="EMBL" id="KJZ71831.1"/>
    </source>
</evidence>
<evidence type="ECO:0000313" key="3">
    <source>
        <dbReference type="Proteomes" id="UP000054481"/>
    </source>
</evidence>
<dbReference type="PANTHER" id="PTHR45458:SF1">
    <property type="entry name" value="SHORT CHAIN DEHYDROGENASE"/>
    <property type="match status" value="1"/>
</dbReference>
<dbReference type="OrthoDB" id="7289984at2759"/>